<evidence type="ECO:0000313" key="2">
    <source>
        <dbReference type="Proteomes" id="UP000473325"/>
    </source>
</evidence>
<dbReference type="Proteomes" id="UP000473325">
    <property type="component" value="Unassembled WGS sequence"/>
</dbReference>
<accession>A0A6L7ERP6</accession>
<comment type="caution">
    <text evidence="1">The sequence shown here is derived from an EMBL/GenBank/DDBJ whole genome shotgun (WGS) entry which is preliminary data.</text>
</comment>
<keyword evidence="2" id="KW-1185">Reference proteome</keyword>
<gene>
    <name evidence="1" type="ORF">GRQ65_01625</name>
</gene>
<organism evidence="1 2">
    <name type="scientific">Nocardioides flavescens</name>
    <dbReference type="NCBI Taxonomy" id="2691959"/>
    <lineage>
        <taxon>Bacteria</taxon>
        <taxon>Bacillati</taxon>
        <taxon>Actinomycetota</taxon>
        <taxon>Actinomycetes</taxon>
        <taxon>Propionibacteriales</taxon>
        <taxon>Nocardioidaceae</taxon>
        <taxon>Nocardioides</taxon>
    </lineage>
</organism>
<proteinExistence type="predicted"/>
<reference evidence="1 2" key="1">
    <citation type="submission" date="2019-12" db="EMBL/GenBank/DDBJ databases">
        <authorList>
            <person name="Kun Z."/>
        </authorList>
    </citation>
    <scope>NUCLEOTIDE SEQUENCE [LARGE SCALE GENOMIC DNA]</scope>
    <source>
        <strain evidence="1 2">YIM 123512</strain>
    </source>
</reference>
<dbReference type="EMBL" id="WUEK01000001">
    <property type="protein sequence ID" value="MXG88248.1"/>
    <property type="molecule type" value="Genomic_DNA"/>
</dbReference>
<protein>
    <submittedName>
        <fullName evidence="1">Uncharacterized protein</fullName>
    </submittedName>
</protein>
<name>A0A6L7ERP6_9ACTN</name>
<dbReference type="AlphaFoldDB" id="A0A6L7ERP6"/>
<evidence type="ECO:0000313" key="1">
    <source>
        <dbReference type="EMBL" id="MXG88248.1"/>
    </source>
</evidence>
<sequence length="145" mass="16195">MRGAPCSNAAVYIRFQSPTAGKRGVHTGVFGLMNLLGRAGRLTAREEQDWRVGNDWFDAAYPDPSVSDPTVYDEHLNPLATAWFRTSATHLLERVPRCLEILAAHDVACKRVEVEDPGRIIYEDDVQIVVVPHDPRATTSFHPSR</sequence>